<dbReference type="SUPFAM" id="SSF51735">
    <property type="entry name" value="NAD(P)-binding Rossmann-fold domains"/>
    <property type="match status" value="1"/>
</dbReference>
<evidence type="ECO:0000313" key="5">
    <source>
        <dbReference type="EMBL" id="HDD53267.1"/>
    </source>
</evidence>
<dbReference type="CDD" id="cd00077">
    <property type="entry name" value="HDc"/>
    <property type="match status" value="1"/>
</dbReference>
<evidence type="ECO:0000259" key="3">
    <source>
        <dbReference type="PROSITE" id="PS50887"/>
    </source>
</evidence>
<protein>
    <recommendedName>
        <fullName evidence="1">diguanylate cyclase</fullName>
        <ecNumber evidence="1">2.7.7.65</ecNumber>
    </recommendedName>
</protein>
<dbReference type="Gene3D" id="3.30.70.270">
    <property type="match status" value="1"/>
</dbReference>
<dbReference type="PANTHER" id="PTHR45138:SF9">
    <property type="entry name" value="DIGUANYLATE CYCLASE DGCM-RELATED"/>
    <property type="match status" value="1"/>
</dbReference>
<proteinExistence type="predicted"/>
<evidence type="ECO:0000259" key="4">
    <source>
        <dbReference type="PROSITE" id="PS51832"/>
    </source>
</evidence>
<dbReference type="Pfam" id="PF13487">
    <property type="entry name" value="HD_5"/>
    <property type="match status" value="1"/>
</dbReference>
<sequence length="482" mass="53396">MKKGKENGVKVEVPRIFPKGLKIFIIGGGRACKALLETIMGDASMEVLGLAEINPEAEALPLARQLGIPIFEDYRVVLDMPQVDLILNLTGDKALEEELRDLLKKRGRQTEILGGLGGRLLWGVLGRKDYLAWTDPLTGLFNVAYFYRALEEEIERGMRYGSPFALLFMDADNFKDINDRLGHLQGDRVLKAIGDAVASSLRSADIAVRYGGDEFTAILPETQVEGAVKVAERVRKKVEGLGDSLGVSPLSLSIGVAVFPLDGITAEELVRRADWAMYQAKKMGGNRVFRLGVGKEPPAFFRVEDALSLVSQKGEKDKFHRSHSEVVSKFSVEIGKALGLNRAMVRLLRVAGALHDIGKAEVSFGEGAWNYKEHPLIGAYMLRHVPYLRGIVPMVLYHHERYDGKGFPKGLMGKQIPQGAQVVLLADKLHHFLEHEPQWRVGDLLKALDEAEKDVGAVDPQMIEAFREALKSRPQDQLLLAF</sequence>
<reference evidence="5" key="1">
    <citation type="journal article" date="2020" name="mSystems">
        <title>Genome- and Community-Level Interaction Insights into Carbon Utilization and Element Cycling Functions of Hydrothermarchaeota in Hydrothermal Sediment.</title>
        <authorList>
            <person name="Zhou Z."/>
            <person name="Liu Y."/>
            <person name="Xu W."/>
            <person name="Pan J."/>
            <person name="Luo Z.H."/>
            <person name="Li M."/>
        </authorList>
    </citation>
    <scope>NUCLEOTIDE SEQUENCE [LARGE SCALE GENOMIC DNA]</scope>
    <source>
        <strain evidence="5">HyVt-115</strain>
    </source>
</reference>
<dbReference type="NCBIfam" id="TIGR00254">
    <property type="entry name" value="GGDEF"/>
    <property type="match status" value="1"/>
</dbReference>
<dbReference type="PROSITE" id="PS50887">
    <property type="entry name" value="GGDEF"/>
    <property type="match status" value="1"/>
</dbReference>
<dbReference type="NCBIfam" id="TIGR00277">
    <property type="entry name" value="HDIG"/>
    <property type="match status" value="1"/>
</dbReference>
<dbReference type="InterPro" id="IPR006675">
    <property type="entry name" value="HDIG_dom"/>
</dbReference>
<comment type="caution">
    <text evidence="5">The sequence shown here is derived from an EMBL/GenBank/DDBJ whole genome shotgun (WGS) entry which is preliminary data.</text>
</comment>
<dbReference type="SUPFAM" id="SSF109604">
    <property type="entry name" value="HD-domain/PDEase-like"/>
    <property type="match status" value="1"/>
</dbReference>
<dbReference type="Proteomes" id="UP000885690">
    <property type="component" value="Unassembled WGS sequence"/>
</dbReference>
<accession>A0A7C0U6J8</accession>
<name>A0A7C0U6J8_9BACT</name>
<evidence type="ECO:0000256" key="2">
    <source>
        <dbReference type="ARBA" id="ARBA00034247"/>
    </source>
</evidence>
<dbReference type="EC" id="2.7.7.65" evidence="1"/>
<dbReference type="EMBL" id="DQWS01000161">
    <property type="protein sequence ID" value="HDD53267.1"/>
    <property type="molecule type" value="Genomic_DNA"/>
</dbReference>
<dbReference type="CDD" id="cd01949">
    <property type="entry name" value="GGDEF"/>
    <property type="match status" value="1"/>
</dbReference>
<dbReference type="InterPro" id="IPR050469">
    <property type="entry name" value="Diguanylate_Cyclase"/>
</dbReference>
<dbReference type="InterPro" id="IPR029787">
    <property type="entry name" value="Nucleotide_cyclase"/>
</dbReference>
<feature type="domain" description="HD-GYP" evidence="4">
    <location>
        <begin position="298"/>
        <end position="482"/>
    </location>
</feature>
<dbReference type="Pfam" id="PF00990">
    <property type="entry name" value="GGDEF"/>
    <property type="match status" value="1"/>
</dbReference>
<dbReference type="FunFam" id="3.30.70.270:FF:000001">
    <property type="entry name" value="Diguanylate cyclase domain protein"/>
    <property type="match status" value="1"/>
</dbReference>
<evidence type="ECO:0000256" key="1">
    <source>
        <dbReference type="ARBA" id="ARBA00012528"/>
    </source>
</evidence>
<dbReference type="InterPro" id="IPR037522">
    <property type="entry name" value="HD_GYP_dom"/>
</dbReference>
<dbReference type="Gene3D" id="1.10.3210.10">
    <property type="entry name" value="Hypothetical protein af1432"/>
    <property type="match status" value="1"/>
</dbReference>
<dbReference type="SMART" id="SM00267">
    <property type="entry name" value="GGDEF"/>
    <property type="match status" value="1"/>
</dbReference>
<dbReference type="InterPro" id="IPR003607">
    <property type="entry name" value="HD/PDEase_dom"/>
</dbReference>
<gene>
    <name evidence="5" type="ORF">ENF32_04285</name>
</gene>
<feature type="domain" description="GGDEF" evidence="3">
    <location>
        <begin position="162"/>
        <end position="293"/>
    </location>
</feature>
<dbReference type="SMART" id="SM00471">
    <property type="entry name" value="HDc"/>
    <property type="match status" value="1"/>
</dbReference>
<dbReference type="PANTHER" id="PTHR45138">
    <property type="entry name" value="REGULATORY COMPONENTS OF SENSORY TRANSDUCTION SYSTEM"/>
    <property type="match status" value="1"/>
</dbReference>
<dbReference type="InterPro" id="IPR036291">
    <property type="entry name" value="NAD(P)-bd_dom_sf"/>
</dbReference>
<comment type="catalytic activity">
    <reaction evidence="2">
        <text>2 GTP = 3',3'-c-di-GMP + 2 diphosphate</text>
        <dbReference type="Rhea" id="RHEA:24898"/>
        <dbReference type="ChEBI" id="CHEBI:33019"/>
        <dbReference type="ChEBI" id="CHEBI:37565"/>
        <dbReference type="ChEBI" id="CHEBI:58805"/>
        <dbReference type="EC" id="2.7.7.65"/>
    </reaction>
</comment>
<dbReference type="Gene3D" id="3.40.50.720">
    <property type="entry name" value="NAD(P)-binding Rossmann-like Domain"/>
    <property type="match status" value="1"/>
</dbReference>
<dbReference type="PROSITE" id="PS51832">
    <property type="entry name" value="HD_GYP"/>
    <property type="match status" value="1"/>
</dbReference>
<organism evidence="5">
    <name type="scientific">Thermosulfidibacter takaii</name>
    <dbReference type="NCBI Taxonomy" id="412593"/>
    <lineage>
        <taxon>Bacteria</taxon>
        <taxon>Pseudomonadati</taxon>
        <taxon>Thermosulfidibacterota</taxon>
        <taxon>Thermosulfidibacteria</taxon>
        <taxon>Thermosulfidibacterales</taxon>
        <taxon>Thermosulfidibacteraceae</taxon>
    </lineage>
</organism>
<dbReference type="SUPFAM" id="SSF55073">
    <property type="entry name" value="Nucleotide cyclase"/>
    <property type="match status" value="1"/>
</dbReference>
<dbReference type="AlphaFoldDB" id="A0A7C0U6J8"/>
<dbReference type="InterPro" id="IPR043128">
    <property type="entry name" value="Rev_trsase/Diguanyl_cyclase"/>
</dbReference>
<dbReference type="GO" id="GO:0052621">
    <property type="term" value="F:diguanylate cyclase activity"/>
    <property type="evidence" value="ECO:0007669"/>
    <property type="project" value="UniProtKB-EC"/>
</dbReference>
<dbReference type="InterPro" id="IPR000160">
    <property type="entry name" value="GGDEF_dom"/>
</dbReference>